<gene>
    <name evidence="2" type="ORF">B0A49_04149</name>
</gene>
<protein>
    <recommendedName>
        <fullName evidence="4">Allergen</fullName>
    </recommendedName>
</protein>
<dbReference type="AlphaFoldDB" id="A0A4U0XA19"/>
<reference evidence="2 3" key="1">
    <citation type="submission" date="2017-03" db="EMBL/GenBank/DDBJ databases">
        <title>Genomes of endolithic fungi from Antarctica.</title>
        <authorList>
            <person name="Coleine C."/>
            <person name="Masonjones S."/>
            <person name="Stajich J.E."/>
        </authorList>
    </citation>
    <scope>NUCLEOTIDE SEQUENCE [LARGE SCALE GENOMIC DNA]</scope>
    <source>
        <strain evidence="2 3">CCFEE 5187</strain>
    </source>
</reference>
<keyword evidence="3" id="KW-1185">Reference proteome</keyword>
<feature type="compositionally biased region" description="Basic and acidic residues" evidence="1">
    <location>
        <begin position="191"/>
        <end position="201"/>
    </location>
</feature>
<feature type="compositionally biased region" description="Low complexity" evidence="1">
    <location>
        <begin position="229"/>
        <end position="245"/>
    </location>
</feature>
<dbReference type="STRING" id="331657.A0A4U0XA19"/>
<evidence type="ECO:0000256" key="1">
    <source>
        <dbReference type="SAM" id="MobiDB-lite"/>
    </source>
</evidence>
<feature type="region of interest" description="Disordered" evidence="1">
    <location>
        <begin position="191"/>
        <end position="317"/>
    </location>
</feature>
<feature type="compositionally biased region" description="Low complexity" evidence="1">
    <location>
        <begin position="281"/>
        <end position="293"/>
    </location>
</feature>
<proteinExistence type="predicted"/>
<feature type="compositionally biased region" description="Basic and acidic residues" evidence="1">
    <location>
        <begin position="255"/>
        <end position="265"/>
    </location>
</feature>
<accession>A0A4U0XA19</accession>
<dbReference type="EMBL" id="NAJN01000528">
    <property type="protein sequence ID" value="TKA72003.1"/>
    <property type="molecule type" value="Genomic_DNA"/>
</dbReference>
<comment type="caution">
    <text evidence="2">The sequence shown here is derived from an EMBL/GenBank/DDBJ whole genome shotgun (WGS) entry which is preliminary data.</text>
</comment>
<dbReference type="OrthoDB" id="2118965at2759"/>
<sequence>MDKAKATVSDFMAKSGHNDTTVHEKVAPAVVHETINRQRHEEIQTAIDKEVHQDHYHTSVQPVADREVLPEEHRHKLAPVEHRQFEHGNDRDIAARLEQEAAAFRDERIEGKVVETRSTAPVVAGEHIHHHVHETIQPVVEKEVIQPTVIHTTVPIHEVHHNAPQHHSTSALPAVSMADFKKQGGVLTGREERYDGFEGEPRSVGGALAGNTAGMHVGHTGTGSGLTGSSGMTGSTGMTGSSASGPHSSGLANKADPRVDSDRDGSSNMGATGMGSGVGSGSHHSSSTSGTGHKPSLLDKLNPMKDSDGDGKAGFMK</sequence>
<dbReference type="PANTHER" id="PTHR38703:SF1">
    <property type="entry name" value="ALLERGEN"/>
    <property type="match status" value="1"/>
</dbReference>
<feature type="compositionally biased region" description="Basic and acidic residues" evidence="1">
    <location>
        <begin position="302"/>
        <end position="311"/>
    </location>
</feature>
<evidence type="ECO:0008006" key="4">
    <source>
        <dbReference type="Google" id="ProtNLM"/>
    </source>
</evidence>
<dbReference type="Proteomes" id="UP000308768">
    <property type="component" value="Unassembled WGS sequence"/>
</dbReference>
<evidence type="ECO:0000313" key="2">
    <source>
        <dbReference type="EMBL" id="TKA72003.1"/>
    </source>
</evidence>
<dbReference type="PANTHER" id="PTHR38703">
    <property type="entry name" value="CHROMOSOME 8, WHOLE GENOME SHOTGUN SEQUENCE"/>
    <property type="match status" value="1"/>
</dbReference>
<name>A0A4U0XA19_9PEZI</name>
<organism evidence="2 3">
    <name type="scientific">Cryomyces minteri</name>
    <dbReference type="NCBI Taxonomy" id="331657"/>
    <lineage>
        <taxon>Eukaryota</taxon>
        <taxon>Fungi</taxon>
        <taxon>Dikarya</taxon>
        <taxon>Ascomycota</taxon>
        <taxon>Pezizomycotina</taxon>
        <taxon>Dothideomycetes</taxon>
        <taxon>Dothideomycetes incertae sedis</taxon>
        <taxon>Cryomyces</taxon>
    </lineage>
</organism>
<evidence type="ECO:0000313" key="3">
    <source>
        <dbReference type="Proteomes" id="UP000308768"/>
    </source>
</evidence>